<evidence type="ECO:0000313" key="2">
    <source>
        <dbReference type="EMBL" id="OTF92741.1"/>
    </source>
</evidence>
<protein>
    <recommendedName>
        <fullName evidence="4">F-box associated interaction domain-containing protein</fullName>
    </recommendedName>
</protein>
<accession>A0A251S6A9</accession>
<gene>
    <name evidence="2" type="ORF">HannXRQ_Chr16g0525211</name>
    <name evidence="1" type="ORF">HanXRQr2_Chr16g0768571</name>
</gene>
<dbReference type="PANTHER" id="PTHR35546:SF115">
    <property type="entry name" value="F-BOX DOMAIN-CONTAINING PROTEIN"/>
    <property type="match status" value="1"/>
</dbReference>
<name>A0A251S6A9_HELAN</name>
<evidence type="ECO:0008006" key="4">
    <source>
        <dbReference type="Google" id="ProtNLM"/>
    </source>
</evidence>
<proteinExistence type="predicted"/>
<dbReference type="STRING" id="4232.A0A251S6A9"/>
<dbReference type="PANTHER" id="PTHR35546">
    <property type="entry name" value="F-BOX PROTEIN INTERACTION DOMAIN PROTEIN-RELATED"/>
    <property type="match status" value="1"/>
</dbReference>
<dbReference type="AlphaFoldDB" id="A0A251S6A9"/>
<dbReference type="EMBL" id="MNCJ02000331">
    <property type="protein sequence ID" value="KAF5761742.1"/>
    <property type="molecule type" value="Genomic_DNA"/>
</dbReference>
<reference evidence="1" key="3">
    <citation type="submission" date="2020-06" db="EMBL/GenBank/DDBJ databases">
        <title>Helianthus annuus Genome sequencing and assembly Release 2.</title>
        <authorList>
            <person name="Gouzy J."/>
            <person name="Langlade N."/>
            <person name="Munos S."/>
        </authorList>
    </citation>
    <scope>NUCLEOTIDE SEQUENCE</scope>
    <source>
        <tissue evidence="1">Leaves</tissue>
    </source>
</reference>
<dbReference type="Proteomes" id="UP000215914">
    <property type="component" value="Chromosome 16"/>
</dbReference>
<organism evidence="2 3">
    <name type="scientific">Helianthus annuus</name>
    <name type="common">Common sunflower</name>
    <dbReference type="NCBI Taxonomy" id="4232"/>
    <lineage>
        <taxon>Eukaryota</taxon>
        <taxon>Viridiplantae</taxon>
        <taxon>Streptophyta</taxon>
        <taxon>Embryophyta</taxon>
        <taxon>Tracheophyta</taxon>
        <taxon>Spermatophyta</taxon>
        <taxon>Magnoliopsida</taxon>
        <taxon>eudicotyledons</taxon>
        <taxon>Gunneridae</taxon>
        <taxon>Pentapetalae</taxon>
        <taxon>asterids</taxon>
        <taxon>campanulids</taxon>
        <taxon>Asterales</taxon>
        <taxon>Asteraceae</taxon>
        <taxon>Asteroideae</taxon>
        <taxon>Heliantheae alliance</taxon>
        <taxon>Heliantheae</taxon>
        <taxon>Helianthus</taxon>
    </lineage>
</organism>
<reference evidence="2" key="2">
    <citation type="submission" date="2017-02" db="EMBL/GenBank/DDBJ databases">
        <title>Sunflower complete genome.</title>
        <authorList>
            <person name="Langlade N."/>
            <person name="Munos S."/>
        </authorList>
    </citation>
    <scope>NUCLEOTIDE SEQUENCE [LARGE SCALE GENOMIC DNA]</scope>
    <source>
        <tissue evidence="2">Leaves</tissue>
    </source>
</reference>
<evidence type="ECO:0000313" key="1">
    <source>
        <dbReference type="EMBL" id="KAF5761742.1"/>
    </source>
</evidence>
<dbReference type="InParanoid" id="A0A251S6A9"/>
<reference evidence="1 3" key="1">
    <citation type="journal article" date="2017" name="Nature">
        <title>The sunflower genome provides insights into oil metabolism, flowering and Asterid evolution.</title>
        <authorList>
            <person name="Badouin H."/>
            <person name="Gouzy J."/>
            <person name="Grassa C.J."/>
            <person name="Murat F."/>
            <person name="Staton S.E."/>
            <person name="Cottret L."/>
            <person name="Lelandais-Briere C."/>
            <person name="Owens G.L."/>
            <person name="Carrere S."/>
            <person name="Mayjonade B."/>
            <person name="Legrand L."/>
            <person name="Gill N."/>
            <person name="Kane N.C."/>
            <person name="Bowers J.E."/>
            <person name="Hubner S."/>
            <person name="Bellec A."/>
            <person name="Berard A."/>
            <person name="Berges H."/>
            <person name="Blanchet N."/>
            <person name="Boniface M.C."/>
            <person name="Brunel D."/>
            <person name="Catrice O."/>
            <person name="Chaidir N."/>
            <person name="Claudel C."/>
            <person name="Donnadieu C."/>
            <person name="Faraut T."/>
            <person name="Fievet G."/>
            <person name="Helmstetter N."/>
            <person name="King M."/>
            <person name="Knapp S.J."/>
            <person name="Lai Z."/>
            <person name="Le Paslier M.C."/>
            <person name="Lippi Y."/>
            <person name="Lorenzon L."/>
            <person name="Mandel J.R."/>
            <person name="Marage G."/>
            <person name="Marchand G."/>
            <person name="Marquand E."/>
            <person name="Bret-Mestries E."/>
            <person name="Morien E."/>
            <person name="Nambeesan S."/>
            <person name="Nguyen T."/>
            <person name="Pegot-Espagnet P."/>
            <person name="Pouilly N."/>
            <person name="Raftis F."/>
            <person name="Sallet E."/>
            <person name="Schiex T."/>
            <person name="Thomas J."/>
            <person name="Vandecasteele C."/>
            <person name="Vares D."/>
            <person name="Vear F."/>
            <person name="Vautrin S."/>
            <person name="Crespi M."/>
            <person name="Mangin B."/>
            <person name="Burke J.M."/>
            <person name="Salse J."/>
            <person name="Munos S."/>
            <person name="Vincourt P."/>
            <person name="Rieseberg L.H."/>
            <person name="Langlade N.B."/>
        </authorList>
    </citation>
    <scope>NUCLEOTIDE SEQUENCE [LARGE SCALE GENOMIC DNA]</scope>
    <source>
        <strain evidence="3">cv. SF193</strain>
        <tissue evidence="1">Leaves</tissue>
    </source>
</reference>
<sequence length="230" mass="26938">MGLAYHQTDCPHYKVVCVCRPEPGVDLFQIQVYSSDTKKWEISCESFCIGKPALFSHGVYWNRVVYWAPFSGPAFYFKLDVEQLHMLPLPEGSGSSEIFIMYFGESRGHLHLVVYKNYEDNCLCLNVYEMLSDHSGWFVKYQLQLDELLGSFPEMISEYTCYFKVIDVVRGEEEEEEDTFIVLNTGKKIITYNVHDKSFKQVSSFTRFLFEDISMFHPVYHRYTETLSSF</sequence>
<keyword evidence="3" id="KW-1185">Reference proteome</keyword>
<dbReference type="FunCoup" id="A0A251S6A9">
    <property type="interactions" value="1817"/>
</dbReference>
<dbReference type="EMBL" id="CM007905">
    <property type="protein sequence ID" value="OTF92741.1"/>
    <property type="molecule type" value="Genomic_DNA"/>
</dbReference>
<dbReference type="Gramene" id="mRNA:HanXRQr2_Chr16g0768571">
    <property type="protein sequence ID" value="CDS:HanXRQr2_Chr16g0768571.1"/>
    <property type="gene ID" value="HanXRQr2_Chr16g0768571"/>
</dbReference>
<dbReference type="InterPro" id="IPR055290">
    <property type="entry name" value="At3g26010-like"/>
</dbReference>
<evidence type="ECO:0000313" key="3">
    <source>
        <dbReference type="Proteomes" id="UP000215914"/>
    </source>
</evidence>
<dbReference type="OMA" id="ISCESFC"/>